<dbReference type="InterPro" id="IPR036388">
    <property type="entry name" value="WH-like_DNA-bd_sf"/>
</dbReference>
<dbReference type="GO" id="GO:0006355">
    <property type="term" value="P:regulation of DNA-templated transcription"/>
    <property type="evidence" value="ECO:0007669"/>
    <property type="project" value="InterPro"/>
</dbReference>
<evidence type="ECO:0000256" key="2">
    <source>
        <dbReference type="ARBA" id="ARBA00023125"/>
    </source>
</evidence>
<dbReference type="InterPro" id="IPR005158">
    <property type="entry name" value="BTAD"/>
</dbReference>
<feature type="region of interest" description="Disordered" evidence="3">
    <location>
        <begin position="666"/>
        <end position="685"/>
    </location>
</feature>
<organism evidence="5 6">
    <name type="scientific">Catellatospora methionotrophica</name>
    <dbReference type="NCBI Taxonomy" id="121620"/>
    <lineage>
        <taxon>Bacteria</taxon>
        <taxon>Bacillati</taxon>
        <taxon>Actinomycetota</taxon>
        <taxon>Actinomycetes</taxon>
        <taxon>Micromonosporales</taxon>
        <taxon>Micromonosporaceae</taxon>
        <taxon>Catellatospora</taxon>
    </lineage>
</organism>
<name>A0A8J3PG57_9ACTN</name>
<comment type="caution">
    <text evidence="5">The sequence shown here is derived from an EMBL/GenBank/DDBJ whole genome shotgun (WGS) entry which is preliminary data.</text>
</comment>
<proteinExistence type="inferred from homology"/>
<keyword evidence="6" id="KW-1185">Reference proteome</keyword>
<dbReference type="SUPFAM" id="SSF48452">
    <property type="entry name" value="TPR-like"/>
    <property type="match status" value="2"/>
</dbReference>
<dbReference type="RefSeq" id="WP_166379343.1">
    <property type="nucleotide sequence ID" value="NZ_BAAATT010000005.1"/>
</dbReference>
<dbReference type="InterPro" id="IPR016032">
    <property type="entry name" value="Sig_transdc_resp-reg_C-effctor"/>
</dbReference>
<dbReference type="SUPFAM" id="SSF46894">
    <property type="entry name" value="C-terminal effector domain of the bipartite response regulators"/>
    <property type="match status" value="1"/>
</dbReference>
<gene>
    <name evidence="5" type="ORF">Cme02nite_33950</name>
</gene>
<dbReference type="Proteomes" id="UP000660339">
    <property type="component" value="Unassembled WGS sequence"/>
</dbReference>
<evidence type="ECO:0000259" key="4">
    <source>
        <dbReference type="SMART" id="SM01043"/>
    </source>
</evidence>
<dbReference type="PANTHER" id="PTHR35807">
    <property type="entry name" value="TRANSCRIPTIONAL REGULATOR REDD-RELATED"/>
    <property type="match status" value="1"/>
</dbReference>
<dbReference type="GO" id="GO:0003677">
    <property type="term" value="F:DNA binding"/>
    <property type="evidence" value="ECO:0007669"/>
    <property type="project" value="UniProtKB-KW"/>
</dbReference>
<dbReference type="Pfam" id="PF03704">
    <property type="entry name" value="BTAD"/>
    <property type="match status" value="1"/>
</dbReference>
<dbReference type="EMBL" id="BONJ01000019">
    <property type="protein sequence ID" value="GIG15063.1"/>
    <property type="molecule type" value="Genomic_DNA"/>
</dbReference>
<dbReference type="SMART" id="SM01043">
    <property type="entry name" value="BTAD"/>
    <property type="match status" value="1"/>
</dbReference>
<dbReference type="PANTHER" id="PTHR35807:SF2">
    <property type="entry name" value="TRANSCRIPTIONAL ACTIVATOR DOMAIN"/>
    <property type="match status" value="1"/>
</dbReference>
<comment type="similarity">
    <text evidence="1">Belongs to the AfsR/DnrI/RedD regulatory family.</text>
</comment>
<sequence>MNLSGCIAAGDRVATELLLAGAEHASGPLDDHRVSPPGAQAALTAYHDGGLAEAVTLLDTIDPDDPRGRDRVLLGCLASVWYRAWGDQERSVAWLRHAEAGSAGVDAPLRAACHRAMALHACHRGDEPLGDEHARAAWDAAPEEHTVLLEVMTTLSRARWGIRRERFTDAAADAERAAGLSQLGGFTGLEPFALSVAAEAKARVGRLDDALMDAVRAGRLRDTAQVCHDEAYALLVLGAVHRRRRDLVQAKAALEGAAKHLPAGPAALALDAAIHGELARVIVADDPALAKDHAQQAVTGAYGHGRTAALLSRAWVSLICGDVATALVDGEEARIVAAREEQVATGAEALELLALVAVDPRVAAGLFQKSRQGYGEVGDWPGEARVRAVAAAVRGATGGRSARWEVETLRQGVSLAPGVADALTVVARRTPPITVLCLGGFRVLRAGSGIAPNEWQSKKARDLLKILVSARGRPVPRPRLMELLWPGQSLAAGGSRLSVQLSTLRRVLDPDRRIQHAHLIEADRSAVGLNLDLVNVDVERFLIAASDACAAHRHGDPAAAELLAAAEAMYVGEFMSDDPYADWTQELRDEAQAAYVSVLRARVVRSGDVDEQVSCLLRILRCDSYDEEAHVELVRLLQRAGRHGEARRRYRSYARCMQEIGVAPAAPDELGDPVHEPISRGARLR</sequence>
<evidence type="ECO:0000256" key="1">
    <source>
        <dbReference type="ARBA" id="ARBA00005820"/>
    </source>
</evidence>
<evidence type="ECO:0000313" key="5">
    <source>
        <dbReference type="EMBL" id="GIG15063.1"/>
    </source>
</evidence>
<dbReference type="GO" id="GO:0000160">
    <property type="term" value="P:phosphorelay signal transduction system"/>
    <property type="evidence" value="ECO:0007669"/>
    <property type="project" value="InterPro"/>
</dbReference>
<reference evidence="5" key="1">
    <citation type="submission" date="2021-01" db="EMBL/GenBank/DDBJ databases">
        <title>Whole genome shotgun sequence of Catellatospora methionotrophica NBRC 14553.</title>
        <authorList>
            <person name="Komaki H."/>
            <person name="Tamura T."/>
        </authorList>
    </citation>
    <scope>NUCLEOTIDE SEQUENCE</scope>
    <source>
        <strain evidence="5">NBRC 14553</strain>
    </source>
</reference>
<protein>
    <recommendedName>
        <fullName evidence="4">Bacterial transcriptional activator domain-containing protein</fullName>
    </recommendedName>
</protein>
<dbReference type="Gene3D" id="1.25.40.10">
    <property type="entry name" value="Tetratricopeptide repeat domain"/>
    <property type="match status" value="2"/>
</dbReference>
<evidence type="ECO:0000256" key="3">
    <source>
        <dbReference type="SAM" id="MobiDB-lite"/>
    </source>
</evidence>
<dbReference type="AlphaFoldDB" id="A0A8J3PG57"/>
<evidence type="ECO:0000313" key="6">
    <source>
        <dbReference type="Proteomes" id="UP000660339"/>
    </source>
</evidence>
<dbReference type="InterPro" id="IPR011990">
    <property type="entry name" value="TPR-like_helical_dom_sf"/>
</dbReference>
<dbReference type="Pfam" id="PF00486">
    <property type="entry name" value="Trans_reg_C"/>
    <property type="match status" value="1"/>
</dbReference>
<keyword evidence="2" id="KW-0238">DNA-binding</keyword>
<dbReference type="Gene3D" id="1.10.10.10">
    <property type="entry name" value="Winged helix-like DNA-binding domain superfamily/Winged helix DNA-binding domain"/>
    <property type="match status" value="1"/>
</dbReference>
<dbReference type="InterPro" id="IPR051677">
    <property type="entry name" value="AfsR-DnrI-RedD_regulator"/>
</dbReference>
<dbReference type="InterPro" id="IPR001867">
    <property type="entry name" value="OmpR/PhoB-type_DNA-bd"/>
</dbReference>
<feature type="domain" description="Bacterial transcriptional activator" evidence="4">
    <location>
        <begin position="536"/>
        <end position="675"/>
    </location>
</feature>
<accession>A0A8J3PG57</accession>